<dbReference type="PANTHER" id="PTHR35004">
    <property type="entry name" value="TRANSPOSASE RV3428C-RELATED"/>
    <property type="match status" value="1"/>
</dbReference>
<dbReference type="NCBIfam" id="NF033594">
    <property type="entry name" value="transpos_ISNCY_2"/>
    <property type="match status" value="1"/>
</dbReference>
<dbReference type="Pfam" id="PF13551">
    <property type="entry name" value="HTH_29"/>
    <property type="match status" value="1"/>
</dbReference>
<protein>
    <submittedName>
        <fullName evidence="3">ISNCY family transposase</fullName>
    </submittedName>
</protein>
<evidence type="ECO:0000259" key="2">
    <source>
        <dbReference type="PROSITE" id="PS50994"/>
    </source>
</evidence>
<dbReference type="SUPFAM" id="SSF53098">
    <property type="entry name" value="Ribonuclease H-like"/>
    <property type="match status" value="1"/>
</dbReference>
<feature type="region of interest" description="Disordered" evidence="1">
    <location>
        <begin position="386"/>
        <end position="437"/>
    </location>
</feature>
<dbReference type="Proteomes" id="UP000825179">
    <property type="component" value="Chromosome"/>
</dbReference>
<evidence type="ECO:0000256" key="1">
    <source>
        <dbReference type="SAM" id="MobiDB-lite"/>
    </source>
</evidence>
<dbReference type="RefSeq" id="WP_222822660.1">
    <property type="nucleotide sequence ID" value="NZ_CP082237.1"/>
</dbReference>
<proteinExistence type="predicted"/>
<organism evidence="3 5">
    <name type="scientific">Caldalkalibacillus thermarum (strain TA2.A1)</name>
    <dbReference type="NCBI Taxonomy" id="986075"/>
    <lineage>
        <taxon>Bacteria</taxon>
        <taxon>Bacillati</taxon>
        <taxon>Bacillota</taxon>
        <taxon>Bacilli</taxon>
        <taxon>Bacillales</taxon>
        <taxon>Bacillaceae</taxon>
        <taxon>Caldalkalibacillus</taxon>
    </lineage>
</organism>
<dbReference type="InterPro" id="IPR047797">
    <property type="entry name" value="ISNCY_transpos"/>
</dbReference>
<gene>
    <name evidence="3" type="ORF">HUR95_13680</name>
    <name evidence="4" type="ORF">HUR95_13720</name>
</gene>
<dbReference type="SUPFAM" id="SSF46689">
    <property type="entry name" value="Homeodomain-like"/>
    <property type="match status" value="1"/>
</dbReference>
<dbReference type="KEGG" id="cthu:HUR95_13720"/>
<dbReference type="KEGG" id="cthu:HUR95_13680"/>
<feature type="compositionally biased region" description="Basic and acidic residues" evidence="1">
    <location>
        <begin position="400"/>
        <end position="414"/>
    </location>
</feature>
<dbReference type="InterPro" id="IPR012337">
    <property type="entry name" value="RNaseH-like_sf"/>
</dbReference>
<dbReference type="InterPro" id="IPR009057">
    <property type="entry name" value="Homeodomain-like_sf"/>
</dbReference>
<dbReference type="InterPro" id="IPR036397">
    <property type="entry name" value="RNaseH_sf"/>
</dbReference>
<dbReference type="EMBL" id="CP082237">
    <property type="protein sequence ID" value="QZT33321.1"/>
    <property type="molecule type" value="Genomic_DNA"/>
</dbReference>
<dbReference type="PANTHER" id="PTHR35004:SF7">
    <property type="entry name" value="INTEGRASE PROTEIN"/>
    <property type="match status" value="1"/>
</dbReference>
<keyword evidence="5" id="KW-1185">Reference proteome</keyword>
<feature type="compositionally biased region" description="Basic residues" evidence="1">
    <location>
        <begin position="116"/>
        <end position="134"/>
    </location>
</feature>
<dbReference type="PROSITE" id="PS50994">
    <property type="entry name" value="INTEGRASE"/>
    <property type="match status" value="1"/>
</dbReference>
<evidence type="ECO:0000313" key="4">
    <source>
        <dbReference type="EMBL" id="QZT33324.1"/>
    </source>
</evidence>
<dbReference type="Gene3D" id="3.30.420.10">
    <property type="entry name" value="Ribonuclease H-like superfamily/Ribonuclease H"/>
    <property type="match status" value="1"/>
</dbReference>
<reference evidence="3" key="2">
    <citation type="submission" date="2021-08" db="EMBL/GenBank/DDBJ databases">
        <authorList>
            <person name="de Jong S."/>
            <person name="van den Broek M."/>
            <person name="Merkel A."/>
            <person name="de la Torre Cortes P."/>
            <person name="Kalamorz F."/>
            <person name="Cook G."/>
            <person name="van Loosdrecht M."/>
            <person name="McMillan D."/>
        </authorList>
    </citation>
    <scope>NUCLEOTIDE SEQUENCE</scope>
    <source>
        <strain evidence="3">TA2.A1</strain>
    </source>
</reference>
<dbReference type="InterPro" id="IPR001584">
    <property type="entry name" value="Integrase_cat-core"/>
</dbReference>
<dbReference type="GO" id="GO:0003676">
    <property type="term" value="F:nucleic acid binding"/>
    <property type="evidence" value="ECO:0007669"/>
    <property type="project" value="InterPro"/>
</dbReference>
<dbReference type="GO" id="GO:0015074">
    <property type="term" value="P:DNA integration"/>
    <property type="evidence" value="ECO:0007669"/>
    <property type="project" value="InterPro"/>
</dbReference>
<accession>A0A8X8I2T7</accession>
<sequence>MSKKELMRYKVVSRWIDGLITGSEAAELLNLSYRQVCRLKKRILEEGETGVIHKNKGRKPAHALDDEVRQRILELHQSERYKNCNDVHFAELLAKYEGIEVSPSTVRRIRLAARIKAKRKRRPSKAHRPRKRKPQAGMLVQMDGSFHRWLEDRAEPMCLLAAIDDATGRIVAAVFRPQEDTEGYFLLTWQMIEREGIPMSIYSDRHMIFRSPHDKLTIEQELAGESKPLSQFGQALRDLGIEHIQAHTPQAKGRIERLFETLQDRWIVELRLRGVDSIEEANRVLPELIEEHNKAFAVEPTDPHSAFVPLEQNQPDLDLILCYRHWRTLGTGQTLSFDHKTYAIAEGSQKSVIPPIPPKTRVEVRQTLDGRLFVWYKGKAYALKEIPKPKRQAAPSKQKAGSERKPHKPDENHPWRKPLFNPKEAPETARCSQTAPS</sequence>
<evidence type="ECO:0000313" key="3">
    <source>
        <dbReference type="EMBL" id="QZT33321.1"/>
    </source>
</evidence>
<reference evidence="3 5" key="1">
    <citation type="journal article" date="2020" name="Extremophiles">
        <title>Genomic analysis of Caldalkalibacillus thermarum TA2.A1 reveals aerobic alkaliphilic metabolism and evolutionary hallmarks linking alkaliphilic bacteria and plant life.</title>
        <authorList>
            <person name="de Jong S.I."/>
            <person name="van den Broek M.A."/>
            <person name="Merkel A.Y."/>
            <person name="de la Torre Cortes P."/>
            <person name="Kalamorz F."/>
            <person name="Cook G.M."/>
            <person name="van Loosdrecht M.C.M."/>
            <person name="McMillan D.G.G."/>
        </authorList>
    </citation>
    <scope>NUCLEOTIDE SEQUENCE [LARGE SCALE GENOMIC DNA]</scope>
    <source>
        <strain evidence="3 5">TA2.A1</strain>
    </source>
</reference>
<dbReference type="EMBL" id="CP082237">
    <property type="protein sequence ID" value="QZT33324.1"/>
    <property type="molecule type" value="Genomic_DNA"/>
</dbReference>
<feature type="domain" description="Integrase catalytic" evidence="2">
    <location>
        <begin position="130"/>
        <end position="317"/>
    </location>
</feature>
<evidence type="ECO:0000313" key="5">
    <source>
        <dbReference type="Proteomes" id="UP000825179"/>
    </source>
</evidence>
<name>A0A8X8I2T7_CALTT</name>
<dbReference type="AlphaFoldDB" id="A0A8X8I2T7"/>
<feature type="region of interest" description="Disordered" evidence="1">
    <location>
        <begin position="116"/>
        <end position="136"/>
    </location>
</feature>